<feature type="coiled-coil region" evidence="1">
    <location>
        <begin position="314"/>
        <end position="348"/>
    </location>
</feature>
<organism evidence="3">
    <name type="scientific">Camelus bactrianus</name>
    <name type="common">Bactrian camel</name>
    <dbReference type="NCBI Taxonomy" id="9837"/>
    <lineage>
        <taxon>Eukaryota</taxon>
        <taxon>Metazoa</taxon>
        <taxon>Chordata</taxon>
        <taxon>Craniata</taxon>
        <taxon>Vertebrata</taxon>
        <taxon>Euteleostomi</taxon>
        <taxon>Mammalia</taxon>
        <taxon>Eutheria</taxon>
        <taxon>Laurasiatheria</taxon>
        <taxon>Artiodactyla</taxon>
        <taxon>Tylopoda</taxon>
        <taxon>Camelidae</taxon>
        <taxon>Camelus</taxon>
    </lineage>
</organism>
<dbReference type="AlphaFoldDB" id="A0A9W3HBN3"/>
<feature type="region of interest" description="Disordered" evidence="2">
    <location>
        <begin position="481"/>
        <end position="530"/>
    </location>
</feature>
<feature type="coiled-coil region" evidence="1">
    <location>
        <begin position="573"/>
        <end position="635"/>
    </location>
</feature>
<accession>A0A9W3HBN3</accession>
<sequence>MTEEIREREKTSAEDLDEREVPIFSGMENEPPEQTVKELQQMLENQKIGFMKFVFKIIGDTREREKLLREMNEKIEWLKASVMITDEQEECCMKEGDLLCDTGETSAAEWARREAAERGKEPLEQKVKLLQQKLDKEEIAFEEFRVKMTEEIRECDDLLRKVDQSIKELEASVMITDEQEECCMKKSELLCDAGKTSAGAEEWTRRVAAEKVLEGLEQKYTEFWQKLEDQERVHEGLIAIMTQEIIEREKSSAGAEEWTRRVAAEKVMECLEQKYTEFWQKLEDQERVHEGLIAIMTQEIIEREKSSAAEWARREAAERGKEPLEENIKELQQMLEDQERVSEGFRAQVPEEMKEREKTSAAEEWARRAVSVCLKREKVPLEQKVKELQRKLHKQERAFQRFRAQVTKEIIERDRLRKKMNKWIESLEALLILLKRREKCCIKKDELCCVAVKTLAAEWARREAAERGKEPLEEKIKELQQMLEDQESVSEGFRPQIPEEMKEREKTSAEEPNKREEAEREEESLEQNVKGLQQKLEDRQTDVNGLKAQVTEGISKREKTSADLPGTAEWDLSEAAEGEKVDLEQKVRELQQMLEDQERAFEFYRVIITEEIQGIDDLLRKISESTELLEATINNENDRIMSKMLKMTARPR</sequence>
<feature type="region of interest" description="Disordered" evidence="2">
    <location>
        <begin position="1"/>
        <end position="32"/>
    </location>
</feature>
<keyword evidence="1" id="KW-0175">Coiled coil</keyword>
<evidence type="ECO:0000256" key="2">
    <source>
        <dbReference type="SAM" id="MobiDB-lite"/>
    </source>
</evidence>
<feature type="coiled-coil region" evidence="1">
    <location>
        <begin position="378"/>
        <end position="405"/>
    </location>
</feature>
<feature type="compositionally biased region" description="Basic and acidic residues" evidence="2">
    <location>
        <begin position="1"/>
        <end position="13"/>
    </location>
</feature>
<feature type="coiled-coil region" evidence="1">
    <location>
        <begin position="113"/>
        <end position="172"/>
    </location>
</feature>
<reference evidence="3" key="1">
    <citation type="submission" date="2025-08" db="UniProtKB">
        <authorList>
            <consortium name="RefSeq"/>
        </authorList>
    </citation>
    <scope>IDENTIFICATION</scope>
    <source>
        <tissue evidence="3">Blood</tissue>
    </source>
</reference>
<evidence type="ECO:0000313" key="3">
    <source>
        <dbReference type="RefSeq" id="XP_045365860.1"/>
    </source>
</evidence>
<evidence type="ECO:0000256" key="1">
    <source>
        <dbReference type="SAM" id="Coils"/>
    </source>
</evidence>
<gene>
    <name evidence="3" type="primary">LOC105081796</name>
</gene>
<name>A0A9W3HBN3_CAMBA</name>
<feature type="compositionally biased region" description="Basic and acidic residues" evidence="2">
    <location>
        <begin position="497"/>
        <end position="518"/>
    </location>
</feature>
<proteinExistence type="predicted"/>
<protein>
    <submittedName>
        <fullName evidence="3">Golgin subfamily A member 6-like protein 22 isoform X7</fullName>
    </submittedName>
</protein>
<dbReference type="RefSeq" id="XP_045365860.1">
    <property type="nucleotide sequence ID" value="XM_045509904.1"/>
</dbReference>